<protein>
    <submittedName>
        <fullName evidence="1">Uncharacterized protein</fullName>
    </submittedName>
</protein>
<comment type="caution">
    <text evidence="1">The sequence shown here is derived from an EMBL/GenBank/DDBJ whole genome shotgun (WGS) entry which is preliminary data.</text>
</comment>
<organism evidence="1 2">
    <name type="scientific">Lupinus luteus</name>
    <name type="common">European yellow lupine</name>
    <dbReference type="NCBI Taxonomy" id="3873"/>
    <lineage>
        <taxon>Eukaryota</taxon>
        <taxon>Viridiplantae</taxon>
        <taxon>Streptophyta</taxon>
        <taxon>Embryophyta</taxon>
        <taxon>Tracheophyta</taxon>
        <taxon>Spermatophyta</taxon>
        <taxon>Magnoliopsida</taxon>
        <taxon>eudicotyledons</taxon>
        <taxon>Gunneridae</taxon>
        <taxon>Pentapetalae</taxon>
        <taxon>rosids</taxon>
        <taxon>fabids</taxon>
        <taxon>Fabales</taxon>
        <taxon>Fabaceae</taxon>
        <taxon>Papilionoideae</taxon>
        <taxon>50 kb inversion clade</taxon>
        <taxon>genistoids sensu lato</taxon>
        <taxon>core genistoids</taxon>
        <taxon>Genisteae</taxon>
        <taxon>Lupinus</taxon>
    </lineage>
</organism>
<reference evidence="1 2" key="1">
    <citation type="submission" date="2024-03" db="EMBL/GenBank/DDBJ databases">
        <authorList>
            <person name="Martinez-Hernandez J."/>
        </authorList>
    </citation>
    <scope>NUCLEOTIDE SEQUENCE [LARGE SCALE GENOMIC DNA]</scope>
</reference>
<name>A0AAV1WUG8_LUPLU</name>
<evidence type="ECO:0000313" key="2">
    <source>
        <dbReference type="Proteomes" id="UP001497480"/>
    </source>
</evidence>
<dbReference type="Proteomes" id="UP001497480">
    <property type="component" value="Unassembled WGS sequence"/>
</dbReference>
<evidence type="ECO:0000313" key="1">
    <source>
        <dbReference type="EMBL" id="CAL0312947.1"/>
    </source>
</evidence>
<accession>A0AAV1WUG8</accession>
<proteinExistence type="predicted"/>
<keyword evidence="2" id="KW-1185">Reference proteome</keyword>
<dbReference type="AlphaFoldDB" id="A0AAV1WUG8"/>
<gene>
    <name evidence="1" type="ORF">LLUT_LOCUS14007</name>
</gene>
<dbReference type="EMBL" id="CAXHTB010000009">
    <property type="protein sequence ID" value="CAL0312947.1"/>
    <property type="molecule type" value="Genomic_DNA"/>
</dbReference>
<sequence>MLVRNTRISSLKLQARVIENLALVSGSMSKMLLEISTLNLQPNMPILFIRLIGRLLSLDA</sequence>